<accession>A0A7S3W572</accession>
<evidence type="ECO:0000313" key="2">
    <source>
        <dbReference type="EMBL" id="CAE0536147.1"/>
    </source>
</evidence>
<name>A0A7S3W572_EMIHU</name>
<dbReference type="AlphaFoldDB" id="A0A7S3W572"/>
<dbReference type="PANTHER" id="PTHR45588:SF1">
    <property type="entry name" value="WW DOMAIN-CONTAINING PROTEIN"/>
    <property type="match status" value="1"/>
</dbReference>
<feature type="compositionally biased region" description="Low complexity" evidence="1">
    <location>
        <begin position="528"/>
        <end position="544"/>
    </location>
</feature>
<reference evidence="2" key="1">
    <citation type="submission" date="2021-01" db="EMBL/GenBank/DDBJ databases">
        <authorList>
            <person name="Corre E."/>
            <person name="Pelletier E."/>
            <person name="Niang G."/>
            <person name="Scheremetjew M."/>
            <person name="Finn R."/>
            <person name="Kale V."/>
            <person name="Holt S."/>
            <person name="Cochrane G."/>
            <person name="Meng A."/>
            <person name="Brown T."/>
            <person name="Cohen L."/>
        </authorList>
    </citation>
    <scope>NUCLEOTIDE SEQUENCE</scope>
    <source>
        <strain evidence="2">379</strain>
    </source>
</reference>
<protein>
    <submittedName>
        <fullName evidence="2">Uncharacterized protein</fullName>
    </submittedName>
</protein>
<proteinExistence type="predicted"/>
<feature type="compositionally biased region" description="Gly residues" evidence="1">
    <location>
        <begin position="412"/>
        <end position="422"/>
    </location>
</feature>
<evidence type="ECO:0000256" key="1">
    <source>
        <dbReference type="SAM" id="MobiDB-lite"/>
    </source>
</evidence>
<dbReference type="EMBL" id="HBIR01012073">
    <property type="protein sequence ID" value="CAE0536147.1"/>
    <property type="molecule type" value="Transcribed_RNA"/>
</dbReference>
<feature type="compositionally biased region" description="Gly residues" evidence="1">
    <location>
        <begin position="545"/>
        <end position="556"/>
    </location>
</feature>
<sequence length="580" mass="61422">MLDDDPPPPTLGAYTQPVSTTVRECQLLFDRGCVWAFSLHREEAVACFQRAAEADSACAMAHWGVAFANGPDYNWNESAGFFAAAAQHAGYPSFKVAADALERAAAALTDESPQRERDLVGALALLFEWPVTPTAAQRKVAYADAMQALAERPNYAADADVQALAADAVMSLAPWALYGADQAPTPVAVRAKAPLERGLAADPAHPYLCHLRVHLDEMGPRARFHWPSAEALRRTDATDAGHLLHMPSHLDIQVGDYSAAMQANREAISADLRQLARAPQRFSIYSGYVVHNMEFLAWAAMLAGNKGAALAAAGQIETFLDEARLASNPMLPAFFESYLATRPMVASLSAAGRSESRRPQEASVARSGARAVWALGGAPLAAPARGRAALPLAHPLPSFRPRPGLRREGRRSGGPGGAGGVRGSAHADGAGHAAEAQHDGRGALRPDRSCGARGGALLPRGPPRGELGRARRRRRKVRRDAVRRARRLPDASAPDVRRAARRAGPPRARRAAVRGGPRHLPQERLVARRAAALPRRGGARAAAEGGRGGAGRGGGGGRRRGARELRVRAGELGLGEATGA</sequence>
<gene>
    <name evidence="2" type="ORF">EHUX00137_LOCUS8793</name>
</gene>
<organism evidence="2">
    <name type="scientific">Emiliania huxleyi</name>
    <name type="common">Coccolithophore</name>
    <name type="synonym">Pontosphaera huxleyi</name>
    <dbReference type="NCBI Taxonomy" id="2903"/>
    <lineage>
        <taxon>Eukaryota</taxon>
        <taxon>Haptista</taxon>
        <taxon>Haptophyta</taxon>
        <taxon>Prymnesiophyceae</taxon>
        <taxon>Isochrysidales</taxon>
        <taxon>Noelaerhabdaceae</taxon>
        <taxon>Emiliania</taxon>
    </lineage>
</organism>
<feature type="compositionally biased region" description="Basic and acidic residues" evidence="1">
    <location>
        <begin position="435"/>
        <end position="450"/>
    </location>
</feature>
<feature type="compositionally biased region" description="Basic and acidic residues" evidence="1">
    <location>
        <begin position="479"/>
        <end position="489"/>
    </location>
</feature>
<feature type="region of interest" description="Disordered" evidence="1">
    <location>
        <begin position="392"/>
        <end position="580"/>
    </location>
</feature>
<dbReference type="PANTHER" id="PTHR45588">
    <property type="entry name" value="TPR DOMAIN-CONTAINING PROTEIN"/>
    <property type="match status" value="1"/>
</dbReference>